<name>A0A814NQH6_9BILA</name>
<protein>
    <recommendedName>
        <fullName evidence="1">Macro domain-containing protein</fullName>
    </recommendedName>
</protein>
<dbReference type="Pfam" id="PF01661">
    <property type="entry name" value="Macro"/>
    <property type="match status" value="1"/>
</dbReference>
<evidence type="ECO:0000313" key="3">
    <source>
        <dbReference type="EMBL" id="CAF3487158.1"/>
    </source>
</evidence>
<organism evidence="2 4">
    <name type="scientific">Adineta steineri</name>
    <dbReference type="NCBI Taxonomy" id="433720"/>
    <lineage>
        <taxon>Eukaryota</taxon>
        <taxon>Metazoa</taxon>
        <taxon>Spiralia</taxon>
        <taxon>Gnathifera</taxon>
        <taxon>Rotifera</taxon>
        <taxon>Eurotatoria</taxon>
        <taxon>Bdelloidea</taxon>
        <taxon>Adinetida</taxon>
        <taxon>Adinetidae</taxon>
        <taxon>Adineta</taxon>
    </lineage>
</organism>
<comment type="caution">
    <text evidence="2">The sequence shown here is derived from an EMBL/GenBank/DDBJ whole genome shotgun (WGS) entry which is preliminary data.</text>
</comment>
<dbReference type="EMBL" id="CAJNON010000199">
    <property type="protein sequence ID" value="CAF1094498.1"/>
    <property type="molecule type" value="Genomic_DNA"/>
</dbReference>
<dbReference type="Proteomes" id="UP000663881">
    <property type="component" value="Unassembled WGS sequence"/>
</dbReference>
<dbReference type="Proteomes" id="UP000663891">
    <property type="component" value="Unassembled WGS sequence"/>
</dbReference>
<accession>A0A814NQH6</accession>
<evidence type="ECO:0000313" key="2">
    <source>
        <dbReference type="EMBL" id="CAF1094498.1"/>
    </source>
</evidence>
<dbReference type="Gene3D" id="3.40.220.10">
    <property type="entry name" value="Leucine Aminopeptidase, subunit E, domain 1"/>
    <property type="match status" value="1"/>
</dbReference>
<feature type="domain" description="Macro" evidence="1">
    <location>
        <begin position="12"/>
        <end position="199"/>
    </location>
</feature>
<dbReference type="OrthoDB" id="10043303at2759"/>
<dbReference type="InterPro" id="IPR043472">
    <property type="entry name" value="Macro_dom-like"/>
</dbReference>
<dbReference type="PANTHER" id="PTHR11106:SF27">
    <property type="entry name" value="MACRO DOMAIN-CONTAINING PROTEIN"/>
    <property type="match status" value="1"/>
</dbReference>
<proteinExistence type="predicted"/>
<dbReference type="SUPFAM" id="SSF52949">
    <property type="entry name" value="Macro domain-like"/>
    <property type="match status" value="1"/>
</dbReference>
<dbReference type="SMART" id="SM00506">
    <property type="entry name" value="A1pp"/>
    <property type="match status" value="1"/>
</dbReference>
<dbReference type="PROSITE" id="PS51154">
    <property type="entry name" value="MACRO"/>
    <property type="match status" value="1"/>
</dbReference>
<sequence length="505" mass="57423">MSGVIIDKVDDDTAVFKFANGSLKVTIRQGDLSKEACDAIVNPTNKSMTHNGGLDSIIHKTMGQYFTDQVVAIKNKFGDNACPVGQSRIFIAKFNREENIAHYVINTVGPHYRDDEREQAAFHLQSCYYTSLALANLYTLSSIAYPAISCGAFKFPANEAAKVGIESVRQYSYHVKDVRFVLFDRPVFDAFVHEWTEYSQKVNREANVIDDRDRYQSRSPPPIPRPSSVRICVLCKERTLPVDRQLFCDVCSNLTRSEVFNKFLQRLRSAADKSYDDLHKECLILKPILLSYPLIYTPAQTFDQGIHTRDTVAEHYLQSHCDRKFRNAMPVAIVGDGNCFYNTFVKLGGVGATNEASSFTPVELRGRNAVELILNKDEYTKKYKALEPILDSFEKYVVEEMVHDTTYVTVWDLLSIPTVLNINITSVYPKVNGDSDLNYQLLNGKLYEPLIHKDTTNKNQPNIPMTIVPIKVVRLLFSHCNRPTHIGSKKENWTPNHYVPLLNLR</sequence>
<dbReference type="PANTHER" id="PTHR11106">
    <property type="entry name" value="GANGLIOSIDE INDUCED DIFFERENTIATION ASSOCIATED PROTEIN 2-RELATED"/>
    <property type="match status" value="1"/>
</dbReference>
<gene>
    <name evidence="3" type="ORF">OKA104_LOCUS686</name>
    <name evidence="2" type="ORF">VCS650_LOCUS19746</name>
</gene>
<dbReference type="AlphaFoldDB" id="A0A814NQH6"/>
<reference evidence="2" key="1">
    <citation type="submission" date="2021-02" db="EMBL/GenBank/DDBJ databases">
        <authorList>
            <person name="Nowell W R."/>
        </authorList>
    </citation>
    <scope>NUCLEOTIDE SEQUENCE</scope>
</reference>
<evidence type="ECO:0000313" key="4">
    <source>
        <dbReference type="Proteomes" id="UP000663891"/>
    </source>
</evidence>
<dbReference type="EMBL" id="CAJOAY010000014">
    <property type="protein sequence ID" value="CAF3487158.1"/>
    <property type="molecule type" value="Genomic_DNA"/>
</dbReference>
<evidence type="ECO:0000259" key="1">
    <source>
        <dbReference type="PROSITE" id="PS51154"/>
    </source>
</evidence>
<dbReference type="InterPro" id="IPR002589">
    <property type="entry name" value="Macro_dom"/>
</dbReference>